<feature type="non-terminal residue" evidence="1">
    <location>
        <position position="1"/>
    </location>
</feature>
<evidence type="ECO:0008006" key="2">
    <source>
        <dbReference type="Google" id="ProtNLM"/>
    </source>
</evidence>
<dbReference type="SUPFAM" id="SSF53474">
    <property type="entry name" value="alpha/beta-Hydrolases"/>
    <property type="match status" value="1"/>
</dbReference>
<organism evidence="1">
    <name type="scientific">marine sediment metagenome</name>
    <dbReference type="NCBI Taxonomy" id="412755"/>
    <lineage>
        <taxon>unclassified sequences</taxon>
        <taxon>metagenomes</taxon>
        <taxon>ecological metagenomes</taxon>
    </lineage>
</organism>
<dbReference type="AlphaFoldDB" id="X1N9M0"/>
<protein>
    <recommendedName>
        <fullName evidence="2">Serine aminopeptidase S33 domain-containing protein</fullName>
    </recommendedName>
</protein>
<gene>
    <name evidence="1" type="ORF">S06H3_13568</name>
</gene>
<sequence>LEFALGVCAQVPWLDSHDAGREALKRVGIKQVLRMIPHGQRDFVRSWFGLSPHKIPIVGKPGSIAVLADSDAWNGFGELAPKDFINEACARIVIRIDKYRPVKHVAKVRCPVLLQITDKDISHPLSSVEKIEKRLGKLAKVIHYSIAHFDIYVGDNFEKAVNDQLDFFKKHLQK</sequence>
<reference evidence="1" key="1">
    <citation type="journal article" date="2014" name="Front. Microbiol.">
        <title>High frequency of phylogenetically diverse reductive dehalogenase-homologous genes in deep subseafloor sedimentary metagenomes.</title>
        <authorList>
            <person name="Kawai M."/>
            <person name="Futagami T."/>
            <person name="Toyoda A."/>
            <person name="Takaki Y."/>
            <person name="Nishi S."/>
            <person name="Hori S."/>
            <person name="Arai W."/>
            <person name="Tsubouchi T."/>
            <person name="Morono Y."/>
            <person name="Uchiyama I."/>
            <person name="Ito T."/>
            <person name="Fujiyama A."/>
            <person name="Inagaki F."/>
            <person name="Takami H."/>
        </authorList>
    </citation>
    <scope>NUCLEOTIDE SEQUENCE</scope>
    <source>
        <strain evidence="1">Expedition CK06-06</strain>
    </source>
</reference>
<dbReference type="Gene3D" id="3.40.50.1820">
    <property type="entry name" value="alpha/beta hydrolase"/>
    <property type="match status" value="1"/>
</dbReference>
<dbReference type="EMBL" id="BARV01006630">
    <property type="protein sequence ID" value="GAI15334.1"/>
    <property type="molecule type" value="Genomic_DNA"/>
</dbReference>
<comment type="caution">
    <text evidence="1">The sequence shown here is derived from an EMBL/GenBank/DDBJ whole genome shotgun (WGS) entry which is preliminary data.</text>
</comment>
<evidence type="ECO:0000313" key="1">
    <source>
        <dbReference type="EMBL" id="GAI15334.1"/>
    </source>
</evidence>
<accession>X1N9M0</accession>
<name>X1N9M0_9ZZZZ</name>
<proteinExistence type="predicted"/>
<dbReference type="InterPro" id="IPR029058">
    <property type="entry name" value="AB_hydrolase_fold"/>
</dbReference>